<dbReference type="SUPFAM" id="SSF53822">
    <property type="entry name" value="Periplasmic binding protein-like I"/>
    <property type="match status" value="1"/>
</dbReference>
<evidence type="ECO:0008006" key="5">
    <source>
        <dbReference type="Google" id="ProtNLM"/>
    </source>
</evidence>
<evidence type="ECO:0000256" key="2">
    <source>
        <dbReference type="SAM" id="SignalP"/>
    </source>
</evidence>
<feature type="signal peptide" evidence="2">
    <location>
        <begin position="1"/>
        <end position="27"/>
    </location>
</feature>
<accession>A0A9D1F5K0</accession>
<feature type="chain" id="PRO_5038734817" description="Sugar ABC transporter substrate-binding protein" evidence="2">
    <location>
        <begin position="28"/>
        <end position="425"/>
    </location>
</feature>
<keyword evidence="2" id="KW-0732">Signal</keyword>
<dbReference type="Gene3D" id="3.40.50.2300">
    <property type="match status" value="1"/>
</dbReference>
<reference evidence="3" key="2">
    <citation type="journal article" date="2021" name="PeerJ">
        <title>Extensive microbial diversity within the chicken gut microbiome revealed by metagenomics and culture.</title>
        <authorList>
            <person name="Gilroy R."/>
            <person name="Ravi A."/>
            <person name="Getino M."/>
            <person name="Pursley I."/>
            <person name="Horton D.L."/>
            <person name="Alikhan N.F."/>
            <person name="Baker D."/>
            <person name="Gharbi K."/>
            <person name="Hall N."/>
            <person name="Watson M."/>
            <person name="Adriaenssens E.M."/>
            <person name="Foster-Nyarko E."/>
            <person name="Jarju S."/>
            <person name="Secka A."/>
            <person name="Antonio M."/>
            <person name="Oren A."/>
            <person name="Chaudhuri R.R."/>
            <person name="La Ragione R."/>
            <person name="Hildebrand F."/>
            <person name="Pallen M.J."/>
        </authorList>
    </citation>
    <scope>NUCLEOTIDE SEQUENCE</scope>
    <source>
        <strain evidence="3">CHK178-757</strain>
    </source>
</reference>
<dbReference type="PROSITE" id="PS51257">
    <property type="entry name" value="PROKAR_LIPOPROTEIN"/>
    <property type="match status" value="1"/>
</dbReference>
<evidence type="ECO:0000256" key="1">
    <source>
        <dbReference type="SAM" id="MobiDB-lite"/>
    </source>
</evidence>
<feature type="region of interest" description="Disordered" evidence="1">
    <location>
        <begin position="26"/>
        <end position="65"/>
    </location>
</feature>
<dbReference type="EMBL" id="DVIT01000033">
    <property type="protein sequence ID" value="HIS47784.1"/>
    <property type="molecule type" value="Genomic_DNA"/>
</dbReference>
<dbReference type="InterPro" id="IPR028082">
    <property type="entry name" value="Peripla_BP_I"/>
</dbReference>
<reference evidence="3" key="1">
    <citation type="submission" date="2020-10" db="EMBL/GenBank/DDBJ databases">
        <authorList>
            <person name="Gilroy R."/>
        </authorList>
    </citation>
    <scope>NUCLEOTIDE SEQUENCE</scope>
    <source>
        <strain evidence="3">CHK178-757</strain>
    </source>
</reference>
<dbReference type="AlphaFoldDB" id="A0A9D1F5K0"/>
<evidence type="ECO:0000313" key="3">
    <source>
        <dbReference type="EMBL" id="HIS47784.1"/>
    </source>
</evidence>
<feature type="compositionally biased region" description="Polar residues" evidence="1">
    <location>
        <begin position="33"/>
        <end position="48"/>
    </location>
</feature>
<evidence type="ECO:0000313" key="4">
    <source>
        <dbReference type="Proteomes" id="UP000823927"/>
    </source>
</evidence>
<sequence>MKSGILKKVTAMTLASAMALTSLTACSGGSDPGSDTSAPAQSGDSQDASEAAQDGSEAADAGTSGGTDGGTIMWLSNLSSGAQYEAALAYGEAVANAFGFDFAVVYADSFNDPNGNLTAVQNGMTSDIVGIVASQDGGIQNILDEYPDLYVAGYNTDMNAIYGNEESGGGTAAAVMDYENFLGTIADGYYDGAKAGEQYAQAVIDKGYKRVAVIGFPSYAYPTTPVADAAFRETIEEYNQTADEPIEVVGDMKVLEFAPLEESWFLEEGNSDLDAIVAICAGTTFVYPTMKSAQANGTCSADTKLITSGFDSEESIMDDIGDDKAISYLSISPVEDIGYAVALVAKAVKGELYSDYTANERIESIQFTIDSAEDIAAVREKSLLCTVDVNNALITPQEWVDVASYADLKALIQSDQSSMDALLNK</sequence>
<proteinExistence type="predicted"/>
<comment type="caution">
    <text evidence="3">The sequence shown here is derived from an EMBL/GenBank/DDBJ whole genome shotgun (WGS) entry which is preliminary data.</text>
</comment>
<name>A0A9D1F5K0_9FIRM</name>
<dbReference type="Proteomes" id="UP000823927">
    <property type="component" value="Unassembled WGS sequence"/>
</dbReference>
<protein>
    <recommendedName>
        <fullName evidence="5">Sugar ABC transporter substrate-binding protein</fullName>
    </recommendedName>
</protein>
<gene>
    <name evidence="3" type="ORF">IAB46_09600</name>
</gene>
<organism evidence="3 4">
    <name type="scientific">Candidatus Scybalocola faecigallinarum</name>
    <dbReference type="NCBI Taxonomy" id="2840941"/>
    <lineage>
        <taxon>Bacteria</taxon>
        <taxon>Bacillati</taxon>
        <taxon>Bacillota</taxon>
        <taxon>Clostridia</taxon>
        <taxon>Lachnospirales</taxon>
        <taxon>Lachnospiraceae</taxon>
        <taxon>Lachnospiraceae incertae sedis</taxon>
        <taxon>Candidatus Scybalocola (ex Gilroy et al. 2021)</taxon>
    </lineage>
</organism>